<evidence type="ECO:0000313" key="2">
    <source>
        <dbReference type="EMBL" id="CAE0127132.1"/>
    </source>
</evidence>
<evidence type="ECO:0000256" key="1">
    <source>
        <dbReference type="SAM" id="MobiDB-lite"/>
    </source>
</evidence>
<dbReference type="EMBL" id="HBHX01047773">
    <property type="protein sequence ID" value="CAE0127132.1"/>
    <property type="molecule type" value="Transcribed_RNA"/>
</dbReference>
<proteinExistence type="predicted"/>
<organism evidence="2">
    <name type="scientific">Haptolina ericina</name>
    <dbReference type="NCBI Taxonomy" id="156174"/>
    <lineage>
        <taxon>Eukaryota</taxon>
        <taxon>Haptista</taxon>
        <taxon>Haptophyta</taxon>
        <taxon>Prymnesiophyceae</taxon>
        <taxon>Prymnesiales</taxon>
        <taxon>Prymnesiaceae</taxon>
        <taxon>Haptolina</taxon>
    </lineage>
</organism>
<reference evidence="2" key="1">
    <citation type="submission" date="2021-01" db="EMBL/GenBank/DDBJ databases">
        <authorList>
            <person name="Corre E."/>
            <person name="Pelletier E."/>
            <person name="Niang G."/>
            <person name="Scheremetjew M."/>
            <person name="Finn R."/>
            <person name="Kale V."/>
            <person name="Holt S."/>
            <person name="Cochrane G."/>
            <person name="Meng A."/>
            <person name="Brown T."/>
            <person name="Cohen L."/>
        </authorList>
    </citation>
    <scope>NUCLEOTIDE SEQUENCE</scope>
    <source>
        <strain evidence="2">CCMP281</strain>
    </source>
</reference>
<feature type="region of interest" description="Disordered" evidence="1">
    <location>
        <begin position="1"/>
        <end position="41"/>
    </location>
</feature>
<protein>
    <submittedName>
        <fullName evidence="2">Uncharacterized protein</fullName>
    </submittedName>
</protein>
<gene>
    <name evidence="2" type="ORF">HERI1096_LOCUS26452</name>
</gene>
<sequence>MTIQGYLQRQQRKEQLAADEEGNIASSSASRSSRVGRSPGGVYSDEQLELIRRTQRAFRAHIRQQAAEAQELHHATRSTSSIGDVEHSNLCAILRRCALSGDGANLSPGEREELTKLQLAFRENLERKRRAAGIISNAFHSWTHGGVQGS</sequence>
<feature type="compositionally biased region" description="Low complexity" evidence="1">
    <location>
        <begin position="25"/>
        <end position="41"/>
    </location>
</feature>
<dbReference type="AlphaFoldDB" id="A0A7S3B7C5"/>
<name>A0A7S3B7C5_9EUKA</name>
<accession>A0A7S3B7C5</accession>